<dbReference type="PANTHER" id="PTHR12001">
    <property type="entry name" value="GERANYLGERANYL PYROPHOSPHATE SYNTHASE"/>
    <property type="match status" value="1"/>
</dbReference>
<dbReference type="GO" id="GO:0008299">
    <property type="term" value="P:isoprenoid biosynthetic process"/>
    <property type="evidence" value="ECO:0007669"/>
    <property type="project" value="InterPro"/>
</dbReference>
<evidence type="ECO:0000256" key="6">
    <source>
        <dbReference type="ARBA" id="ARBA00023268"/>
    </source>
</evidence>
<dbReference type="PROSITE" id="PS00444">
    <property type="entry name" value="POLYPRENYL_SYNTHASE_2"/>
    <property type="match status" value="1"/>
</dbReference>
<dbReference type="SUPFAM" id="SSF48576">
    <property type="entry name" value="Terpenoid synthases"/>
    <property type="match status" value="2"/>
</dbReference>
<keyword evidence="3" id="KW-0479">Metal-binding</keyword>
<dbReference type="GO" id="GO:0046165">
    <property type="term" value="P:alcohol biosynthetic process"/>
    <property type="evidence" value="ECO:0007669"/>
    <property type="project" value="UniProtKB-ARBA"/>
</dbReference>
<keyword evidence="6" id="KW-0511">Multifunctional enzyme</keyword>
<protein>
    <submittedName>
        <fullName evidence="9">Terpenoid synthase</fullName>
    </submittedName>
</protein>
<comment type="similarity">
    <text evidence="7">In the C-terminal section; belongs to the FPP/GGPP synthase family.</text>
</comment>
<reference evidence="9" key="1">
    <citation type="submission" date="2022-11" db="EMBL/GenBank/DDBJ databases">
        <authorList>
            <person name="Petersen C."/>
        </authorList>
    </citation>
    <scope>NUCLEOTIDE SEQUENCE</scope>
    <source>
        <strain evidence="9">IBT 29864</strain>
    </source>
</reference>
<dbReference type="Pfam" id="PF19086">
    <property type="entry name" value="Terpene_syn_C_2"/>
    <property type="match status" value="1"/>
</dbReference>
<dbReference type="RefSeq" id="XP_056559293.1">
    <property type="nucleotide sequence ID" value="XM_056697081.1"/>
</dbReference>
<keyword evidence="4" id="KW-0460">Magnesium</keyword>
<evidence type="ECO:0000256" key="1">
    <source>
        <dbReference type="ARBA" id="ARBA00004721"/>
    </source>
</evidence>
<dbReference type="Pfam" id="PF00348">
    <property type="entry name" value="polyprenyl_synt"/>
    <property type="match status" value="1"/>
</dbReference>
<dbReference type="GO" id="GO:0004659">
    <property type="term" value="F:prenyltransferase activity"/>
    <property type="evidence" value="ECO:0007669"/>
    <property type="project" value="InterPro"/>
</dbReference>
<dbReference type="InterPro" id="IPR008949">
    <property type="entry name" value="Isoprenoid_synthase_dom_sf"/>
</dbReference>
<dbReference type="GO" id="GO:0016829">
    <property type="term" value="F:lyase activity"/>
    <property type="evidence" value="ECO:0007669"/>
    <property type="project" value="UniProtKB-KW"/>
</dbReference>
<dbReference type="EMBL" id="JAPZBS010000002">
    <property type="protein sequence ID" value="KAJ5381722.1"/>
    <property type="molecule type" value="Genomic_DNA"/>
</dbReference>
<dbReference type="GeneID" id="81436258"/>
<evidence type="ECO:0000256" key="2">
    <source>
        <dbReference type="ARBA" id="ARBA00022679"/>
    </source>
</evidence>
<evidence type="ECO:0000256" key="3">
    <source>
        <dbReference type="ARBA" id="ARBA00022723"/>
    </source>
</evidence>
<dbReference type="SFLD" id="SFLDS00005">
    <property type="entry name" value="Isoprenoid_Synthase_Type_I"/>
    <property type="match status" value="1"/>
</dbReference>
<comment type="caution">
    <text evidence="9">The sequence shown here is derived from an EMBL/GenBank/DDBJ whole genome shotgun (WGS) entry which is preliminary data.</text>
</comment>
<evidence type="ECO:0000256" key="5">
    <source>
        <dbReference type="ARBA" id="ARBA00023239"/>
    </source>
</evidence>
<proteinExistence type="inferred from homology"/>
<comment type="pathway">
    <text evidence="1">Secondary metabolite biosynthesis; terpenoid biosynthesis.</text>
</comment>
<dbReference type="PANTHER" id="PTHR12001:SF72">
    <property type="entry name" value="THIJ_PFPI FAMILY PROTEIN (AFU_ORTHOLOGUE AFUA_3G01210)-RELATED"/>
    <property type="match status" value="1"/>
</dbReference>
<accession>A0A9W9SNV2</accession>
<comment type="similarity">
    <text evidence="8">In the N-terminal section; belongs to the terpene synthase family.</text>
</comment>
<dbReference type="AlphaFoldDB" id="A0A9W9SNV2"/>
<keyword evidence="2" id="KW-0808">Transferase</keyword>
<keyword evidence="5" id="KW-0456">Lyase</keyword>
<dbReference type="PROSITE" id="PS00723">
    <property type="entry name" value="POLYPRENYL_SYNTHASE_1"/>
    <property type="match status" value="1"/>
</dbReference>
<sequence length="702" mass="80267">MELLYSDPVDPQIVARSCSTRLAVRKSKYSPIADLATGEFIKEWNGADGKGFCSSAGPCGSLIALGVPEAKPERIAIVTKTTEFLCAVDDIIDSAEATKAASTRSRESRDFVYERQLPNLVKSRHDWGTRKMQLFTKYLLELLAIDPVRGQVVIQAVNQYRSSPEGKRADEIHDWEKWLAYRWESAGCALFLAFIVYACELDLTQRDLDTVHHIAWKAMTITVLTNDLYSFEVEAMLDIQASGNISNGVWHLMKDRNVTAEEAKRILLTEKVRPLEEQFLEEKSSFSRAHGKQSPHLIHYLDLVEFSASGNWYWSSQCYRYHSWRENVTQFGDRPISSFNIRELDEATSKCQDYIKAAAYTTQSSKWDERQAKTSMNQQTIITSNGNGNGNLREHQKQYLDSKLVLAPIKYLEHLPSKNVRGILIEGLSSWFSIPQDTIDRIERIVSNIHNASLLIDDIEDGSPLRRGKPATYRVFGRAQTINSANYIWVITSEEAFKLNENSREVVFDELKTLTIGQSYDIYWTHTASCPSFEEYLEVCQSKTGGLFSLIGGLLYSEAEQRRIINVDDLKNFLLLLGQFFQIRDDYINLTSAKYEKEKGFAEDLDEGKFSLPMVHLLNNSPDRLMIEHILQQRSRDGSMAPEMKMLVLEKMNEAGSLEFTRETLRSVETKTREALTLLEEQSKTPNYILQYLLMRLCDVKE</sequence>
<dbReference type="InterPro" id="IPR000092">
    <property type="entry name" value="Polyprenyl_synt"/>
</dbReference>
<organism evidence="9 10">
    <name type="scientific">Penicillium cataractarum</name>
    <dbReference type="NCBI Taxonomy" id="2100454"/>
    <lineage>
        <taxon>Eukaryota</taxon>
        <taxon>Fungi</taxon>
        <taxon>Dikarya</taxon>
        <taxon>Ascomycota</taxon>
        <taxon>Pezizomycotina</taxon>
        <taxon>Eurotiomycetes</taxon>
        <taxon>Eurotiomycetidae</taxon>
        <taxon>Eurotiales</taxon>
        <taxon>Aspergillaceae</taxon>
        <taxon>Penicillium</taxon>
    </lineage>
</organism>
<dbReference type="OrthoDB" id="6921389at2759"/>
<evidence type="ECO:0000313" key="10">
    <source>
        <dbReference type="Proteomes" id="UP001147782"/>
    </source>
</evidence>
<evidence type="ECO:0000256" key="4">
    <source>
        <dbReference type="ARBA" id="ARBA00022842"/>
    </source>
</evidence>
<name>A0A9W9SNV2_9EURO</name>
<evidence type="ECO:0000256" key="8">
    <source>
        <dbReference type="ARBA" id="ARBA00038372"/>
    </source>
</evidence>
<keyword evidence="10" id="KW-1185">Reference proteome</keyword>
<dbReference type="Gene3D" id="1.10.600.10">
    <property type="entry name" value="Farnesyl Diphosphate Synthase"/>
    <property type="match status" value="2"/>
</dbReference>
<dbReference type="GO" id="GO:0046872">
    <property type="term" value="F:metal ion binding"/>
    <property type="evidence" value="ECO:0007669"/>
    <property type="project" value="UniProtKB-KW"/>
</dbReference>
<evidence type="ECO:0000313" key="9">
    <source>
        <dbReference type="EMBL" id="KAJ5381722.1"/>
    </source>
</evidence>
<evidence type="ECO:0000256" key="7">
    <source>
        <dbReference type="ARBA" id="ARBA00038363"/>
    </source>
</evidence>
<dbReference type="InterPro" id="IPR033749">
    <property type="entry name" value="Polyprenyl_synt_CS"/>
</dbReference>
<reference evidence="9" key="2">
    <citation type="journal article" date="2023" name="IMA Fungus">
        <title>Comparative genomic study of the Penicillium genus elucidates a diverse pangenome and 15 lateral gene transfer events.</title>
        <authorList>
            <person name="Petersen C."/>
            <person name="Sorensen T."/>
            <person name="Nielsen M.R."/>
            <person name="Sondergaard T.E."/>
            <person name="Sorensen J.L."/>
            <person name="Fitzpatrick D.A."/>
            <person name="Frisvad J.C."/>
            <person name="Nielsen K.L."/>
        </authorList>
    </citation>
    <scope>NUCLEOTIDE SEQUENCE</scope>
    <source>
        <strain evidence="9">IBT 29864</strain>
    </source>
</reference>
<dbReference type="GO" id="GO:0043386">
    <property type="term" value="P:mycotoxin biosynthetic process"/>
    <property type="evidence" value="ECO:0007669"/>
    <property type="project" value="UniProtKB-ARBA"/>
</dbReference>
<gene>
    <name evidence="9" type="ORF">N7496_004150</name>
</gene>
<dbReference type="Proteomes" id="UP001147782">
    <property type="component" value="Unassembled WGS sequence"/>
</dbReference>